<feature type="binding site" evidence="8">
    <location>
        <position position="248"/>
    </location>
    <ligand>
        <name>NADP(+)</name>
        <dbReference type="ChEBI" id="CHEBI:58349"/>
    </ligand>
</feature>
<dbReference type="NCBIfam" id="TIGR00507">
    <property type="entry name" value="aroE"/>
    <property type="match status" value="1"/>
</dbReference>
<organism evidence="10 11">
    <name type="scientific">Sphingomonas natans</name>
    <dbReference type="NCBI Taxonomy" id="3063330"/>
    <lineage>
        <taxon>Bacteria</taxon>
        <taxon>Pseudomonadati</taxon>
        <taxon>Pseudomonadota</taxon>
        <taxon>Alphaproteobacteria</taxon>
        <taxon>Sphingomonadales</taxon>
        <taxon>Sphingomonadaceae</taxon>
        <taxon>Sphingomonas</taxon>
    </lineage>
</organism>
<feature type="binding site" evidence="8">
    <location>
        <begin position="128"/>
        <end position="132"/>
    </location>
    <ligand>
        <name>NADP(+)</name>
        <dbReference type="ChEBI" id="CHEBI:58349"/>
    </ligand>
</feature>
<feature type="binding site" evidence="8">
    <location>
        <begin position="15"/>
        <end position="17"/>
    </location>
    <ligand>
        <name>shikimate</name>
        <dbReference type="ChEBI" id="CHEBI:36208"/>
    </ligand>
</feature>
<evidence type="ECO:0000256" key="4">
    <source>
        <dbReference type="ARBA" id="ARBA00022857"/>
    </source>
</evidence>
<evidence type="ECO:0000313" key="10">
    <source>
        <dbReference type="EMBL" id="MDO6415997.1"/>
    </source>
</evidence>
<evidence type="ECO:0000256" key="2">
    <source>
        <dbReference type="ARBA" id="ARBA00012962"/>
    </source>
</evidence>
<feature type="domain" description="Shikimate dehydrogenase substrate binding N-terminal" evidence="9">
    <location>
        <begin position="7"/>
        <end position="90"/>
    </location>
</feature>
<evidence type="ECO:0000256" key="3">
    <source>
        <dbReference type="ARBA" id="ARBA00022605"/>
    </source>
</evidence>
<dbReference type="Gene3D" id="3.40.50.720">
    <property type="entry name" value="NAD(P)-binding Rossmann-like Domain"/>
    <property type="match status" value="1"/>
</dbReference>
<gene>
    <name evidence="8 10" type="primary">aroE</name>
    <name evidence="10" type="ORF">Q4F19_16525</name>
</gene>
<evidence type="ECO:0000256" key="7">
    <source>
        <dbReference type="ARBA" id="ARBA00049442"/>
    </source>
</evidence>
<dbReference type="InterPro" id="IPR013708">
    <property type="entry name" value="Shikimate_DH-bd_N"/>
</dbReference>
<feature type="binding site" evidence="8">
    <location>
        <position position="88"/>
    </location>
    <ligand>
        <name>shikimate</name>
        <dbReference type="ChEBI" id="CHEBI:36208"/>
    </ligand>
</feature>
<feature type="binding site" evidence="8">
    <location>
        <position position="225"/>
    </location>
    <ligand>
        <name>NADP(+)</name>
        <dbReference type="ChEBI" id="CHEBI:58349"/>
    </ligand>
</feature>
<dbReference type="PANTHER" id="PTHR21089:SF1">
    <property type="entry name" value="BIFUNCTIONAL 3-DEHYDROQUINATE DEHYDRATASE_SHIKIMATE DEHYDROGENASE, CHLOROPLASTIC"/>
    <property type="match status" value="1"/>
</dbReference>
<dbReference type="GO" id="GO:0004764">
    <property type="term" value="F:shikimate 3-dehydrogenase (NADP+) activity"/>
    <property type="evidence" value="ECO:0007669"/>
    <property type="project" value="UniProtKB-EC"/>
</dbReference>
<comment type="function">
    <text evidence="8">Involved in the biosynthesis of the chorismate, which leads to the biosynthesis of aromatic amino acids. Catalyzes the reversible NADPH linked reduction of 3-dehydroshikimate (DHSA) to yield shikimate (SA).</text>
</comment>
<evidence type="ECO:0000256" key="6">
    <source>
        <dbReference type="ARBA" id="ARBA00023141"/>
    </source>
</evidence>
<sequence length="284" mass="30608">MTQYAEVIGDPIAHSKSPVIHCFWLKALGLDGDYRRTQVVADALPAFLARRRADPDWRGCNVTIPHKQAVLPLLDAVDPVAAKIGAVNTIVARDGRLIGYNSDAAGFLAPLRPWLDERHMLRTARIFGAGGAARAIAHGLWGEGFTLILAARRTRAAAEIAAGFDPGFVHVTDLAHFAAPLDFDWKEMDGRLDVVVNATSCGMTGQPPLDLDFSHMPPGAIVYDAVYAPLETPLLKQAKALGHPIVDGLQMLTGQARIAFRLLFDADPPADAESEVALRDLLLA</sequence>
<feature type="binding site" evidence="8">
    <location>
        <position position="103"/>
    </location>
    <ligand>
        <name>shikimate</name>
        <dbReference type="ChEBI" id="CHEBI:36208"/>
    </ligand>
</feature>
<keyword evidence="4 8" id="KW-0521">NADP</keyword>
<dbReference type="Proteomes" id="UP001169764">
    <property type="component" value="Unassembled WGS sequence"/>
</dbReference>
<feature type="binding site" evidence="8">
    <location>
        <position position="255"/>
    </location>
    <ligand>
        <name>shikimate</name>
        <dbReference type="ChEBI" id="CHEBI:36208"/>
    </ligand>
</feature>
<protein>
    <recommendedName>
        <fullName evidence="2 8">Shikimate dehydrogenase (NADP(+))</fullName>
        <shortName evidence="8">SDH</shortName>
        <ecNumber evidence="2 8">1.1.1.25</ecNumber>
    </recommendedName>
</protein>
<evidence type="ECO:0000256" key="1">
    <source>
        <dbReference type="ARBA" id="ARBA00004871"/>
    </source>
</evidence>
<dbReference type="InterPro" id="IPR046346">
    <property type="entry name" value="Aminoacid_DH-like_N_sf"/>
</dbReference>
<dbReference type="InterPro" id="IPR036291">
    <property type="entry name" value="NAD(P)-bd_dom_sf"/>
</dbReference>
<comment type="similarity">
    <text evidence="8">Belongs to the shikimate dehydrogenase family.</text>
</comment>
<dbReference type="Pfam" id="PF08501">
    <property type="entry name" value="Shikimate_dh_N"/>
    <property type="match status" value="1"/>
</dbReference>
<keyword evidence="6 8" id="KW-0057">Aromatic amino acid biosynthesis</keyword>
<comment type="subunit">
    <text evidence="8">Homodimer.</text>
</comment>
<keyword evidence="11" id="KW-1185">Reference proteome</keyword>
<keyword evidence="3 8" id="KW-0028">Amino-acid biosynthesis</keyword>
<feature type="active site" description="Proton acceptor" evidence="8">
    <location>
        <position position="67"/>
    </location>
</feature>
<evidence type="ECO:0000259" key="9">
    <source>
        <dbReference type="Pfam" id="PF08501"/>
    </source>
</evidence>
<name>A0ABT8YCD2_9SPHN</name>
<proteinExistence type="inferred from homology"/>
<dbReference type="InterPro" id="IPR011342">
    <property type="entry name" value="Shikimate_DH"/>
</dbReference>
<keyword evidence="5 8" id="KW-0560">Oxidoreductase</keyword>
<feature type="binding site" evidence="8">
    <location>
        <position position="63"/>
    </location>
    <ligand>
        <name>shikimate</name>
        <dbReference type="ChEBI" id="CHEBI:36208"/>
    </ligand>
</feature>
<evidence type="ECO:0000256" key="8">
    <source>
        <dbReference type="HAMAP-Rule" id="MF_00222"/>
    </source>
</evidence>
<dbReference type="PANTHER" id="PTHR21089">
    <property type="entry name" value="SHIKIMATE DEHYDROGENASE"/>
    <property type="match status" value="1"/>
</dbReference>
<comment type="pathway">
    <text evidence="1 8">Metabolic intermediate biosynthesis; chorismate biosynthesis; chorismate from D-erythrose 4-phosphate and phosphoenolpyruvate: step 4/7.</text>
</comment>
<dbReference type="RefSeq" id="WP_303544815.1">
    <property type="nucleotide sequence ID" value="NZ_JAUOTP010000008.1"/>
</dbReference>
<accession>A0ABT8YCD2</accession>
<evidence type="ECO:0000313" key="11">
    <source>
        <dbReference type="Proteomes" id="UP001169764"/>
    </source>
</evidence>
<dbReference type="InterPro" id="IPR022893">
    <property type="entry name" value="Shikimate_DH_fam"/>
</dbReference>
<evidence type="ECO:0000256" key="5">
    <source>
        <dbReference type="ARBA" id="ARBA00023002"/>
    </source>
</evidence>
<feature type="binding site" evidence="8">
    <location>
        <position position="227"/>
    </location>
    <ligand>
        <name>shikimate</name>
        <dbReference type="ChEBI" id="CHEBI:36208"/>
    </ligand>
</feature>
<dbReference type="SUPFAM" id="SSF53223">
    <property type="entry name" value="Aminoacid dehydrogenase-like, N-terminal domain"/>
    <property type="match status" value="1"/>
</dbReference>
<comment type="caution">
    <text evidence="8">Lacks conserved residue(s) required for the propagation of feature annotation.</text>
</comment>
<dbReference type="Gene3D" id="3.40.50.10860">
    <property type="entry name" value="Leucine Dehydrogenase, chain A, domain 1"/>
    <property type="match status" value="1"/>
</dbReference>
<reference evidence="10" key="1">
    <citation type="submission" date="2023-07" db="EMBL/GenBank/DDBJ databases">
        <authorList>
            <person name="Kim M."/>
        </authorList>
    </citation>
    <scope>NUCLEOTIDE SEQUENCE</scope>
    <source>
        <strain evidence="10">BIUV-7</strain>
    </source>
</reference>
<dbReference type="EC" id="1.1.1.25" evidence="2 8"/>
<dbReference type="SUPFAM" id="SSF51735">
    <property type="entry name" value="NAD(P)-binding Rossmann-fold domains"/>
    <property type="match status" value="1"/>
</dbReference>
<comment type="catalytic activity">
    <reaction evidence="7 8">
        <text>shikimate + NADP(+) = 3-dehydroshikimate + NADPH + H(+)</text>
        <dbReference type="Rhea" id="RHEA:17737"/>
        <dbReference type="ChEBI" id="CHEBI:15378"/>
        <dbReference type="ChEBI" id="CHEBI:16630"/>
        <dbReference type="ChEBI" id="CHEBI:36208"/>
        <dbReference type="ChEBI" id="CHEBI:57783"/>
        <dbReference type="ChEBI" id="CHEBI:58349"/>
        <dbReference type="EC" id="1.1.1.25"/>
    </reaction>
</comment>
<dbReference type="HAMAP" id="MF_00222">
    <property type="entry name" value="Shikimate_DH_AroE"/>
    <property type="match status" value="1"/>
</dbReference>
<dbReference type="EMBL" id="JAUOTP010000008">
    <property type="protein sequence ID" value="MDO6415997.1"/>
    <property type="molecule type" value="Genomic_DNA"/>
</dbReference>
<comment type="caution">
    <text evidence="10">The sequence shown here is derived from an EMBL/GenBank/DDBJ whole genome shotgun (WGS) entry which is preliminary data.</text>
</comment>